<dbReference type="Proteomes" id="UP001172457">
    <property type="component" value="Chromosome 4"/>
</dbReference>
<proteinExistence type="predicted"/>
<evidence type="ECO:0000313" key="1">
    <source>
        <dbReference type="EMBL" id="KAJ9552269.1"/>
    </source>
</evidence>
<evidence type="ECO:0000313" key="2">
    <source>
        <dbReference type="Proteomes" id="UP001172457"/>
    </source>
</evidence>
<sequence length="70" mass="8124">MVLEAEVYTLGTRQWRSLGQASYCLDGSNIGAVFWSSDEYKGRLNAAERRIRSSNEIDPDKWYQSHKLRI</sequence>
<reference evidence="1" key="1">
    <citation type="submission" date="2023-03" db="EMBL/GenBank/DDBJ databases">
        <title>Chromosome-scale reference genome and RAD-based genetic map of yellow starthistle (Centaurea solstitialis) reveal putative structural variation and QTLs associated with invader traits.</title>
        <authorList>
            <person name="Reatini B."/>
            <person name="Cang F.A."/>
            <person name="Jiang Q."/>
            <person name="Mckibben M.T.W."/>
            <person name="Barker M.S."/>
            <person name="Rieseberg L.H."/>
            <person name="Dlugosch K.M."/>
        </authorList>
    </citation>
    <scope>NUCLEOTIDE SEQUENCE</scope>
    <source>
        <strain evidence="1">CAN-66</strain>
        <tissue evidence="1">Leaf</tissue>
    </source>
</reference>
<comment type="caution">
    <text evidence="1">The sequence shown here is derived from an EMBL/GenBank/DDBJ whole genome shotgun (WGS) entry which is preliminary data.</text>
</comment>
<organism evidence="1 2">
    <name type="scientific">Centaurea solstitialis</name>
    <name type="common">yellow star-thistle</name>
    <dbReference type="NCBI Taxonomy" id="347529"/>
    <lineage>
        <taxon>Eukaryota</taxon>
        <taxon>Viridiplantae</taxon>
        <taxon>Streptophyta</taxon>
        <taxon>Embryophyta</taxon>
        <taxon>Tracheophyta</taxon>
        <taxon>Spermatophyta</taxon>
        <taxon>Magnoliopsida</taxon>
        <taxon>eudicotyledons</taxon>
        <taxon>Gunneridae</taxon>
        <taxon>Pentapetalae</taxon>
        <taxon>asterids</taxon>
        <taxon>campanulids</taxon>
        <taxon>Asterales</taxon>
        <taxon>Asteraceae</taxon>
        <taxon>Carduoideae</taxon>
        <taxon>Cardueae</taxon>
        <taxon>Centaureinae</taxon>
        <taxon>Centaurea</taxon>
    </lineage>
</organism>
<accession>A0AA38T0P5</accession>
<protein>
    <submittedName>
        <fullName evidence="1">Uncharacterized protein</fullName>
    </submittedName>
</protein>
<dbReference type="EMBL" id="JARYMX010000004">
    <property type="protein sequence ID" value="KAJ9552269.1"/>
    <property type="molecule type" value="Genomic_DNA"/>
</dbReference>
<keyword evidence="2" id="KW-1185">Reference proteome</keyword>
<dbReference type="AlphaFoldDB" id="A0AA38T0P5"/>
<name>A0AA38T0P5_9ASTR</name>
<gene>
    <name evidence="1" type="ORF">OSB04_016314</name>
</gene>